<dbReference type="SUPFAM" id="SSF48452">
    <property type="entry name" value="TPR-like"/>
    <property type="match status" value="1"/>
</dbReference>
<gene>
    <name evidence="2" type="ORF">FYJ79_10595</name>
</gene>
<sequence length="403" mass="47427">MCKIIIRRGGRAMDDKMRVSLLGSFMMEYNGEKLLYHDYRSKQITKLLAYLILNRNKQIFNSTTAEIMFDDDDSNDPINALKALIYRVRNVLKNNFGNEKFILSSKGSYYWNPDIDVVVDVEEFAEMLKKAKYTDEENQHIYYEKASALYKGRMLPMLAGDDWVDNESQYLESQALSVMLSLIKYYYDNKIDDKFEEIYGKFLKIDPYNENVYYYAISHYMDEGQEDLARKYYAQIEKLFAKDLGIKPSERLTKLLNAKSEAQGFDYIKGFLLEDEEETAFECSNDEFTRICQLEARRLKRSDEEVYVIDITMTPHNKNLDKNLADRILESTMSLLRNAVLASLRAGDCVSATGKDHYLILIEVKEMFIPRIMERIIKQLYELDKYHRADITYVYEDIRKMAK</sequence>
<protein>
    <recommendedName>
        <fullName evidence="1">Bacterial transcriptional activator domain-containing protein</fullName>
    </recommendedName>
</protein>
<proteinExistence type="predicted"/>
<dbReference type="Proteomes" id="UP000442619">
    <property type="component" value="Unassembled WGS sequence"/>
</dbReference>
<comment type="caution">
    <text evidence="2">The sequence shown here is derived from an EMBL/GenBank/DDBJ whole genome shotgun (WGS) entry which is preliminary data.</text>
</comment>
<reference evidence="2 3" key="1">
    <citation type="submission" date="2019-08" db="EMBL/GenBank/DDBJ databases">
        <title>In-depth cultivation of the pig gut microbiome towards novel bacterial diversity and tailored functional studies.</title>
        <authorList>
            <person name="Wylensek D."/>
            <person name="Hitch T.C.A."/>
            <person name="Clavel T."/>
        </authorList>
    </citation>
    <scope>NUCLEOTIDE SEQUENCE [LARGE SCALE GENOMIC DNA]</scope>
    <source>
        <strain evidence="2 3">CA-Schmier-601-WT-3</strain>
    </source>
</reference>
<dbReference type="InterPro" id="IPR011990">
    <property type="entry name" value="TPR-like_helical_dom_sf"/>
</dbReference>
<dbReference type="EMBL" id="VUNM01000032">
    <property type="protein sequence ID" value="MST90012.1"/>
    <property type="molecule type" value="Genomic_DNA"/>
</dbReference>
<dbReference type="InterPro" id="IPR005158">
    <property type="entry name" value="BTAD"/>
</dbReference>
<evidence type="ECO:0000259" key="1">
    <source>
        <dbReference type="SMART" id="SM01043"/>
    </source>
</evidence>
<accession>A0A844FXA8</accession>
<name>A0A844FXA8_9FIRM</name>
<evidence type="ECO:0000313" key="3">
    <source>
        <dbReference type="Proteomes" id="UP000442619"/>
    </source>
</evidence>
<dbReference type="PANTHER" id="PTHR35807">
    <property type="entry name" value="TRANSCRIPTIONAL REGULATOR REDD-RELATED"/>
    <property type="match status" value="1"/>
</dbReference>
<dbReference type="AlphaFoldDB" id="A0A844FXA8"/>
<organism evidence="2 3">
    <name type="scientific">Sharpea porci</name>
    <dbReference type="NCBI Taxonomy" id="2652286"/>
    <lineage>
        <taxon>Bacteria</taxon>
        <taxon>Bacillati</taxon>
        <taxon>Bacillota</taxon>
        <taxon>Erysipelotrichia</taxon>
        <taxon>Erysipelotrichales</taxon>
        <taxon>Coprobacillaceae</taxon>
        <taxon>Sharpea</taxon>
    </lineage>
</organism>
<dbReference type="Gene3D" id="1.10.10.10">
    <property type="entry name" value="Winged helix-like DNA-binding domain superfamily/Winged helix DNA-binding domain"/>
    <property type="match status" value="1"/>
</dbReference>
<keyword evidence="3" id="KW-1185">Reference proteome</keyword>
<dbReference type="Gene3D" id="1.25.40.10">
    <property type="entry name" value="Tetratricopeptide repeat domain"/>
    <property type="match status" value="1"/>
</dbReference>
<dbReference type="SMART" id="SM01043">
    <property type="entry name" value="BTAD"/>
    <property type="match status" value="1"/>
</dbReference>
<dbReference type="InterPro" id="IPR051677">
    <property type="entry name" value="AfsR-DnrI-RedD_regulator"/>
</dbReference>
<feature type="domain" description="Bacterial transcriptional activator" evidence="1">
    <location>
        <begin position="119"/>
        <end position="260"/>
    </location>
</feature>
<dbReference type="Pfam" id="PF03704">
    <property type="entry name" value="BTAD"/>
    <property type="match status" value="1"/>
</dbReference>
<dbReference type="PANTHER" id="PTHR35807:SF2">
    <property type="entry name" value="TRANSCRIPTIONAL ACTIVATOR DOMAIN"/>
    <property type="match status" value="1"/>
</dbReference>
<evidence type="ECO:0000313" key="2">
    <source>
        <dbReference type="EMBL" id="MST90012.1"/>
    </source>
</evidence>
<dbReference type="InterPro" id="IPR036388">
    <property type="entry name" value="WH-like_DNA-bd_sf"/>
</dbReference>